<dbReference type="SMART" id="SM00507">
    <property type="entry name" value="HNHc"/>
    <property type="match status" value="1"/>
</dbReference>
<keyword evidence="4" id="KW-1185">Reference proteome</keyword>
<evidence type="ECO:0000313" key="3">
    <source>
        <dbReference type="EMBL" id="WLS01700.1"/>
    </source>
</evidence>
<gene>
    <name evidence="3" type="ORF">Q9315_09585</name>
</gene>
<accession>A0ABY9JZF7</accession>
<keyword evidence="3" id="KW-0378">Hydrolase</keyword>
<feature type="compositionally biased region" description="Polar residues" evidence="1">
    <location>
        <begin position="66"/>
        <end position="82"/>
    </location>
</feature>
<dbReference type="Proteomes" id="UP001225788">
    <property type="component" value="Chromosome"/>
</dbReference>
<dbReference type="EC" id="3.1.-.-" evidence="3"/>
<sequence length="136" mass="15173">MLKLKKINTGYSVVSLSKKCIVETVTVHRLVCSAFHGEPTAGMTVNHKDGDKLNNRADNLEWATPAENTQHALRNGFRTSPDQRGAKNPRAKLTSSQAREILENPDALNGVELARKFGVTATTISYLRRRKTWENL</sequence>
<feature type="domain" description="HNH nuclease" evidence="2">
    <location>
        <begin position="21"/>
        <end position="69"/>
    </location>
</feature>
<name>A0ABY9JZF7_9HYPH</name>
<dbReference type="GO" id="GO:0016787">
    <property type="term" value="F:hydrolase activity"/>
    <property type="evidence" value="ECO:0007669"/>
    <property type="project" value="UniProtKB-KW"/>
</dbReference>
<dbReference type="Gene3D" id="3.90.75.20">
    <property type="match status" value="1"/>
</dbReference>
<keyword evidence="3" id="KW-0255">Endonuclease</keyword>
<protein>
    <submittedName>
        <fullName evidence="3">HNH endonuclease signature motif containing protein</fullName>
        <ecNumber evidence="3">3.1.-.-</ecNumber>
    </submittedName>
</protein>
<dbReference type="InterPro" id="IPR003615">
    <property type="entry name" value="HNH_nuc"/>
</dbReference>
<evidence type="ECO:0000313" key="4">
    <source>
        <dbReference type="Proteomes" id="UP001225788"/>
    </source>
</evidence>
<evidence type="ECO:0000256" key="1">
    <source>
        <dbReference type="SAM" id="MobiDB-lite"/>
    </source>
</evidence>
<organism evidence="3 4">
    <name type="scientific">Shinella oryzae</name>
    <dbReference type="NCBI Taxonomy" id="2871820"/>
    <lineage>
        <taxon>Bacteria</taxon>
        <taxon>Pseudomonadati</taxon>
        <taxon>Pseudomonadota</taxon>
        <taxon>Alphaproteobacteria</taxon>
        <taxon>Hyphomicrobiales</taxon>
        <taxon>Rhizobiaceae</taxon>
        <taxon>Shinella</taxon>
    </lineage>
</organism>
<proteinExistence type="predicted"/>
<dbReference type="EMBL" id="CP132314">
    <property type="protein sequence ID" value="WLS01700.1"/>
    <property type="molecule type" value="Genomic_DNA"/>
</dbReference>
<keyword evidence="3" id="KW-0540">Nuclease</keyword>
<dbReference type="SUPFAM" id="SSF54060">
    <property type="entry name" value="His-Me finger endonucleases"/>
    <property type="match status" value="1"/>
</dbReference>
<dbReference type="RefSeq" id="WP_306156764.1">
    <property type="nucleotide sequence ID" value="NZ_CP132314.1"/>
</dbReference>
<dbReference type="Pfam" id="PF13392">
    <property type="entry name" value="HNH_3"/>
    <property type="match status" value="1"/>
</dbReference>
<evidence type="ECO:0000259" key="2">
    <source>
        <dbReference type="SMART" id="SM00507"/>
    </source>
</evidence>
<feature type="region of interest" description="Disordered" evidence="1">
    <location>
        <begin position="64"/>
        <end position="95"/>
    </location>
</feature>
<dbReference type="GO" id="GO:0004519">
    <property type="term" value="F:endonuclease activity"/>
    <property type="evidence" value="ECO:0007669"/>
    <property type="project" value="UniProtKB-KW"/>
</dbReference>
<dbReference type="InterPro" id="IPR044925">
    <property type="entry name" value="His-Me_finger_sf"/>
</dbReference>
<reference evidence="3 4" key="1">
    <citation type="submission" date="2023-08" db="EMBL/GenBank/DDBJ databases">
        <title>Pathogen: clinical or host-associated sample.</title>
        <authorList>
            <person name="Hergert J."/>
            <person name="Casey R."/>
            <person name="Wagner J."/>
            <person name="Young E.L."/>
            <person name="Oakeson K.F."/>
        </authorList>
    </citation>
    <scope>NUCLEOTIDE SEQUENCE [LARGE SCALE GENOMIC DNA]</scope>
    <source>
        <strain evidence="3 4">UPHL-collab-2</strain>
    </source>
</reference>